<evidence type="ECO:0000256" key="9">
    <source>
        <dbReference type="RuleBase" id="RU365015"/>
    </source>
</evidence>
<evidence type="ECO:0000256" key="4">
    <source>
        <dbReference type="ARBA" id="ARBA00019623"/>
    </source>
</evidence>
<comment type="caution">
    <text evidence="12">The sequence shown here is derived from an EMBL/GenBank/DDBJ whole genome shotgun (WGS) entry which is preliminary data.</text>
</comment>
<dbReference type="InterPro" id="IPR023296">
    <property type="entry name" value="Glyco_hydro_beta-prop_sf"/>
</dbReference>
<feature type="domain" description="Glycosyl hydrolase family 32 C-terminal" evidence="11">
    <location>
        <begin position="340"/>
        <end position="483"/>
    </location>
</feature>
<evidence type="ECO:0000256" key="1">
    <source>
        <dbReference type="ARBA" id="ARBA00004914"/>
    </source>
</evidence>
<keyword evidence="9" id="KW-0119">Carbohydrate metabolism</keyword>
<dbReference type="EMBL" id="MRTF01000002">
    <property type="protein sequence ID" value="OME95148.1"/>
    <property type="molecule type" value="Genomic_DNA"/>
</dbReference>
<dbReference type="AlphaFoldDB" id="A0A1R1B6I3"/>
<comment type="function">
    <text evidence="9">Enables the bacterium to metabolize sucrose as a sole carbon source.</text>
</comment>
<sequence>MDRERKYRRLDQASPEEIASLKEQAKRSEWRQRFHVQPIMGLLNDPNGFSYYNGKYHLFYQWFPLGTFHGLKYWYHTSSTDLVHWQNKGIAIEPGYSHDAYGAYSGSGIVKDDKLYLMYTGNTRDEEWNRHSYQCMAVMDRVGTITKLDKPLIDRVPDGYTEHFRDPKVWKDEDLFRFVIGAQRDDQTGTAVVYESPDLLDWSCKGEIQTRLEHFGYMWECPDYFELEGQGVLLFSPQGLSPQGDKFRNVYQSGYIAGKPLDRGTLEFEHGSFYELDRGFDFYAPQTMVDEKDRRIMVGWMGLPEVVYPTDSHGWAHCLTLPRTLSFREGKLIQLPVPELELLRETTAMEAADTLYSEVKSYAGVEGTVFEMTCEFHGIEADVVGIEFRAGETERTVIWYDAVRQKVTLDRSSSGATIVSDYGTTRTCMLHKKADSIKFHLFVDISSAEVFVNDGEEVFTSRIFPKQDSRHIRFFAKNGSTGLKVAKWDLAQAVKDIEGDE</sequence>
<comment type="catalytic activity">
    <reaction evidence="8">
        <text>Hydrolysis of terminal non-reducing beta-D-fructofuranoside residues in beta-D-fructofuranosides.</text>
        <dbReference type="EC" id="3.2.1.26"/>
    </reaction>
</comment>
<dbReference type="InterPro" id="IPR018053">
    <property type="entry name" value="Glyco_hydro_32_AS"/>
</dbReference>
<reference evidence="12 13" key="1">
    <citation type="submission" date="2016-11" db="EMBL/GenBank/DDBJ databases">
        <title>Paenibacillus species isolates.</title>
        <authorList>
            <person name="Beno S.M."/>
        </authorList>
    </citation>
    <scope>NUCLEOTIDE SEQUENCE [LARGE SCALE GENOMIC DNA]</scope>
    <source>
        <strain evidence="12 13">FSL F4-0100</strain>
    </source>
</reference>
<dbReference type="GO" id="GO:0004564">
    <property type="term" value="F:beta-fructofuranosidase activity"/>
    <property type="evidence" value="ECO:0007669"/>
    <property type="project" value="UniProtKB-EC"/>
</dbReference>
<dbReference type="PROSITE" id="PS00609">
    <property type="entry name" value="GLYCOSYL_HYDROL_F32"/>
    <property type="match status" value="1"/>
</dbReference>
<evidence type="ECO:0000256" key="8">
    <source>
        <dbReference type="RuleBase" id="RU362110"/>
    </source>
</evidence>
<dbReference type="UniPathway" id="UPA00238"/>
<evidence type="ECO:0000313" key="13">
    <source>
        <dbReference type="Proteomes" id="UP000187074"/>
    </source>
</evidence>
<comment type="pathway">
    <text evidence="1 9">Glycan biosynthesis; sucrose metabolism.</text>
</comment>
<comment type="subcellular location">
    <subcellularLocation>
        <location evidence="9">Cytoplasm</location>
    </subcellularLocation>
</comment>
<dbReference type="InterPro" id="IPR051214">
    <property type="entry name" value="GH32_Enzymes"/>
</dbReference>
<dbReference type="OrthoDB" id="9759709at2"/>
<gene>
    <name evidence="12" type="ORF">BK123_08700</name>
</gene>
<dbReference type="SMART" id="SM00640">
    <property type="entry name" value="Glyco_32"/>
    <property type="match status" value="1"/>
</dbReference>
<dbReference type="SUPFAM" id="SSF75005">
    <property type="entry name" value="Arabinanase/levansucrase/invertase"/>
    <property type="match status" value="1"/>
</dbReference>
<evidence type="ECO:0000259" key="10">
    <source>
        <dbReference type="Pfam" id="PF00251"/>
    </source>
</evidence>
<evidence type="ECO:0000256" key="5">
    <source>
        <dbReference type="ARBA" id="ARBA00022801"/>
    </source>
</evidence>
<dbReference type="Pfam" id="PF00251">
    <property type="entry name" value="Glyco_hydro_32N"/>
    <property type="match status" value="1"/>
</dbReference>
<evidence type="ECO:0000259" key="11">
    <source>
        <dbReference type="Pfam" id="PF08244"/>
    </source>
</evidence>
<organism evidence="12 13">
    <name type="scientific">Paenibacillus lautus</name>
    <name type="common">Bacillus lautus</name>
    <dbReference type="NCBI Taxonomy" id="1401"/>
    <lineage>
        <taxon>Bacteria</taxon>
        <taxon>Bacillati</taxon>
        <taxon>Bacillota</taxon>
        <taxon>Bacilli</taxon>
        <taxon>Bacillales</taxon>
        <taxon>Paenibacillaceae</taxon>
        <taxon>Paenibacillus</taxon>
    </lineage>
</organism>
<dbReference type="RefSeq" id="WP_076321964.1">
    <property type="nucleotide sequence ID" value="NZ_MRTF01000002.1"/>
</dbReference>
<dbReference type="Pfam" id="PF08244">
    <property type="entry name" value="Glyco_hydro_32C"/>
    <property type="match status" value="1"/>
</dbReference>
<keyword evidence="5 8" id="KW-0378">Hydrolase</keyword>
<dbReference type="SUPFAM" id="SSF49899">
    <property type="entry name" value="Concanavalin A-like lectins/glucanases"/>
    <property type="match status" value="1"/>
</dbReference>
<dbReference type="InterPro" id="IPR013189">
    <property type="entry name" value="Glyco_hydro_32_C"/>
</dbReference>
<dbReference type="InterPro" id="IPR013320">
    <property type="entry name" value="ConA-like_dom_sf"/>
</dbReference>
<dbReference type="PANTHER" id="PTHR43101:SF1">
    <property type="entry name" value="BETA-FRUCTOSIDASE"/>
    <property type="match status" value="1"/>
</dbReference>
<dbReference type="Proteomes" id="UP000187074">
    <property type="component" value="Unassembled WGS sequence"/>
</dbReference>
<proteinExistence type="inferred from homology"/>
<dbReference type="GO" id="GO:0005737">
    <property type="term" value="C:cytoplasm"/>
    <property type="evidence" value="ECO:0007669"/>
    <property type="project" value="UniProtKB-SubCell"/>
</dbReference>
<protein>
    <recommendedName>
        <fullName evidence="4 8">Sucrose-6-phosphate hydrolase</fullName>
        <ecNumber evidence="3 8">3.2.1.26</ecNumber>
    </recommendedName>
    <alternativeName>
        <fullName evidence="7 9">Invertase</fullName>
    </alternativeName>
</protein>
<dbReference type="CDD" id="cd18623">
    <property type="entry name" value="GH32_ScrB-like"/>
    <property type="match status" value="1"/>
</dbReference>
<evidence type="ECO:0000256" key="7">
    <source>
        <dbReference type="ARBA" id="ARBA00033367"/>
    </source>
</evidence>
<dbReference type="PANTHER" id="PTHR43101">
    <property type="entry name" value="BETA-FRUCTOSIDASE"/>
    <property type="match status" value="1"/>
</dbReference>
<dbReference type="InterPro" id="IPR006232">
    <property type="entry name" value="Suc6P_hydrolase"/>
</dbReference>
<evidence type="ECO:0000256" key="3">
    <source>
        <dbReference type="ARBA" id="ARBA00012758"/>
    </source>
</evidence>
<evidence type="ECO:0000313" key="12">
    <source>
        <dbReference type="EMBL" id="OME95148.1"/>
    </source>
</evidence>
<dbReference type="NCBIfam" id="TIGR01322">
    <property type="entry name" value="scrB_fam"/>
    <property type="match status" value="1"/>
</dbReference>
<evidence type="ECO:0000256" key="6">
    <source>
        <dbReference type="ARBA" id="ARBA00023295"/>
    </source>
</evidence>
<evidence type="ECO:0000256" key="2">
    <source>
        <dbReference type="ARBA" id="ARBA00009902"/>
    </source>
</evidence>
<comment type="similarity">
    <text evidence="2 8">Belongs to the glycosyl hydrolase 32 family.</text>
</comment>
<dbReference type="Gene3D" id="2.60.120.560">
    <property type="entry name" value="Exo-inulinase, domain 1"/>
    <property type="match status" value="1"/>
</dbReference>
<accession>A0A1R1B6I3</accession>
<keyword evidence="6 8" id="KW-0326">Glycosidase</keyword>
<dbReference type="InterPro" id="IPR001362">
    <property type="entry name" value="Glyco_hydro_32"/>
</dbReference>
<dbReference type="GO" id="GO:0005985">
    <property type="term" value="P:sucrose metabolic process"/>
    <property type="evidence" value="ECO:0007669"/>
    <property type="project" value="UniProtKB-UniPathway"/>
</dbReference>
<name>A0A1R1B6I3_PAELA</name>
<dbReference type="EC" id="3.2.1.26" evidence="3 8"/>
<keyword evidence="9" id="KW-0963">Cytoplasm</keyword>
<dbReference type="STRING" id="1401.BK123_08700"/>
<dbReference type="Gene3D" id="2.115.10.20">
    <property type="entry name" value="Glycosyl hydrolase domain, family 43"/>
    <property type="match status" value="1"/>
</dbReference>
<feature type="domain" description="Glycosyl hydrolase family 32 N-terminal" evidence="10">
    <location>
        <begin position="35"/>
        <end position="336"/>
    </location>
</feature>
<dbReference type="InterPro" id="IPR013148">
    <property type="entry name" value="Glyco_hydro_32_N"/>
</dbReference>